<comment type="function">
    <text evidence="11">Part of the high-affinity ATP-driven potassium transport (or Kdp) system, which catalyzes the hydrolysis of ATP coupled with the electrogenic transport of potassium into the cytoplasm. This subunit acts as a catalytic chaperone that increases the ATP-binding affinity of the ATP-hydrolyzing subunit KdpB by the formation of a transient KdpB/KdpC/ATP ternary complex.</text>
</comment>
<comment type="subunit">
    <text evidence="11">The system is composed of three essential subunits: KdpA, KdpB and KdpC.</text>
</comment>
<keyword evidence="10 11" id="KW-0472">Membrane</keyword>
<dbReference type="HAMAP" id="MF_00276">
    <property type="entry name" value="KdpC"/>
    <property type="match status" value="1"/>
</dbReference>
<dbReference type="RefSeq" id="WP_311183593.1">
    <property type="nucleotide sequence ID" value="NZ_CP115543.1"/>
</dbReference>
<dbReference type="EMBL" id="CP115543">
    <property type="protein sequence ID" value="WNH49113.1"/>
    <property type="molecule type" value="Genomic_DNA"/>
</dbReference>
<keyword evidence="7 11" id="KW-0630">Potassium</keyword>
<keyword evidence="4 11" id="KW-0812">Transmembrane</keyword>
<evidence type="ECO:0000256" key="5">
    <source>
        <dbReference type="ARBA" id="ARBA00022741"/>
    </source>
</evidence>
<keyword evidence="2 11" id="KW-1003">Cell membrane</keyword>
<accession>A0ABY9YEI4</accession>
<evidence type="ECO:0000256" key="3">
    <source>
        <dbReference type="ARBA" id="ARBA00022538"/>
    </source>
</evidence>
<dbReference type="Pfam" id="PF02669">
    <property type="entry name" value="KdpC"/>
    <property type="match status" value="1"/>
</dbReference>
<keyword evidence="8 11" id="KW-1133">Transmembrane helix</keyword>
<evidence type="ECO:0000256" key="9">
    <source>
        <dbReference type="ARBA" id="ARBA00023065"/>
    </source>
</evidence>
<keyword evidence="1 11" id="KW-0813">Transport</keyword>
<dbReference type="Proteomes" id="UP001305421">
    <property type="component" value="Chromosome"/>
</dbReference>
<evidence type="ECO:0000313" key="12">
    <source>
        <dbReference type="EMBL" id="WNH49113.1"/>
    </source>
</evidence>
<evidence type="ECO:0000256" key="4">
    <source>
        <dbReference type="ARBA" id="ARBA00022692"/>
    </source>
</evidence>
<feature type="transmembrane region" description="Helical" evidence="11">
    <location>
        <begin position="27"/>
        <end position="49"/>
    </location>
</feature>
<dbReference type="NCBIfam" id="NF001454">
    <property type="entry name" value="PRK00315.1"/>
    <property type="match status" value="1"/>
</dbReference>
<keyword evidence="9 11" id="KW-0406">Ion transport</keyword>
<organism evidence="12 13">
    <name type="scientific">Stenotrophomonas aracearum</name>
    <dbReference type="NCBI Taxonomy" id="3003272"/>
    <lineage>
        <taxon>Bacteria</taxon>
        <taxon>Pseudomonadati</taxon>
        <taxon>Pseudomonadota</taxon>
        <taxon>Gammaproteobacteria</taxon>
        <taxon>Lysobacterales</taxon>
        <taxon>Lysobacteraceae</taxon>
        <taxon>Stenotrophomonas</taxon>
    </lineage>
</organism>
<evidence type="ECO:0000256" key="2">
    <source>
        <dbReference type="ARBA" id="ARBA00022475"/>
    </source>
</evidence>
<evidence type="ECO:0000256" key="10">
    <source>
        <dbReference type="ARBA" id="ARBA00023136"/>
    </source>
</evidence>
<comment type="subcellular location">
    <subcellularLocation>
        <location evidence="11">Cell membrane</location>
        <topology evidence="11">Single-pass membrane protein</topology>
    </subcellularLocation>
</comment>
<evidence type="ECO:0000256" key="1">
    <source>
        <dbReference type="ARBA" id="ARBA00022448"/>
    </source>
</evidence>
<protein>
    <recommendedName>
        <fullName evidence="11">Potassium-transporting ATPase KdpC subunit</fullName>
    </recommendedName>
    <alternativeName>
        <fullName evidence="11">ATP phosphohydrolase [potassium-transporting] C chain</fullName>
    </alternativeName>
    <alternativeName>
        <fullName evidence="11">Potassium-binding and translocating subunit C</fullName>
    </alternativeName>
    <alternativeName>
        <fullName evidence="11">Potassium-translocating ATPase C chain</fullName>
    </alternativeName>
</protein>
<dbReference type="InterPro" id="IPR003820">
    <property type="entry name" value="KdpC"/>
</dbReference>
<evidence type="ECO:0000256" key="11">
    <source>
        <dbReference type="HAMAP-Rule" id="MF_00276"/>
    </source>
</evidence>
<dbReference type="PANTHER" id="PTHR30042">
    <property type="entry name" value="POTASSIUM-TRANSPORTING ATPASE C CHAIN"/>
    <property type="match status" value="1"/>
</dbReference>
<proteinExistence type="inferred from homology"/>
<keyword evidence="13" id="KW-1185">Reference proteome</keyword>
<gene>
    <name evidence="11 12" type="primary">kdpC</name>
    <name evidence="12" type="ORF">PDM28_01900</name>
</gene>
<keyword evidence="6 11" id="KW-0067">ATP-binding</keyword>
<sequence>MNRSAAVSLSPPARTRAAVSVALQHRGALRPAIGLGVASLLVLGLAYAVGTTTVSRALFPAKADGSLLVVDGQVRGSRLVAQPFAGDGYFQTRPSAAGYDPMAAAGSNLARSNPALQERVREATAAVALREGVPTSAVPGDLVTQSGAGMDPEISPQAAAVQVARVARARGMDAAQVEALVAAQTEGPQWGVFGQPRVNVMELNTALDHTLHP</sequence>
<evidence type="ECO:0000256" key="8">
    <source>
        <dbReference type="ARBA" id="ARBA00022989"/>
    </source>
</evidence>
<comment type="similarity">
    <text evidence="11">Belongs to the KdpC family.</text>
</comment>
<evidence type="ECO:0000313" key="13">
    <source>
        <dbReference type="Proteomes" id="UP001305421"/>
    </source>
</evidence>
<keyword evidence="5 11" id="KW-0547">Nucleotide-binding</keyword>
<dbReference type="NCBIfam" id="TIGR00681">
    <property type="entry name" value="kdpC"/>
    <property type="match status" value="1"/>
</dbReference>
<evidence type="ECO:0000256" key="7">
    <source>
        <dbReference type="ARBA" id="ARBA00022958"/>
    </source>
</evidence>
<reference evidence="12 13" key="1">
    <citation type="submission" date="2022-12" db="EMBL/GenBank/DDBJ databases">
        <title>Two new species, Stenotrophomonas aracearum and Stenotrophomonas oahuensis, isolated from Anthurium (Araceae family) in Hawaii.</title>
        <authorList>
            <person name="Chunag S.C."/>
            <person name="Dobhal S."/>
            <person name="Alvarez A."/>
            <person name="Arif M."/>
        </authorList>
    </citation>
    <scope>NUCLEOTIDE SEQUENCE [LARGE SCALE GENOMIC DNA]</scope>
    <source>
        <strain evidence="12 13">A5588</strain>
    </source>
</reference>
<name>A0ABY9YEI4_9GAMM</name>
<evidence type="ECO:0000256" key="6">
    <source>
        <dbReference type="ARBA" id="ARBA00022840"/>
    </source>
</evidence>
<dbReference type="PANTHER" id="PTHR30042:SF2">
    <property type="entry name" value="POTASSIUM-TRANSPORTING ATPASE KDPC SUBUNIT"/>
    <property type="match status" value="1"/>
</dbReference>
<keyword evidence="3 11" id="KW-0633">Potassium transport</keyword>
<dbReference type="PIRSF" id="PIRSF001296">
    <property type="entry name" value="K_ATPase_KdpC"/>
    <property type="match status" value="1"/>
</dbReference>